<dbReference type="RefSeq" id="XP_008609771.1">
    <property type="nucleotide sequence ID" value="XM_008611549.1"/>
</dbReference>
<dbReference type="Proteomes" id="UP000030762">
    <property type="component" value="Unassembled WGS sequence"/>
</dbReference>
<dbReference type="InParanoid" id="T0QSN3"/>
<gene>
    <name evidence="1" type="ORF">SDRG_05809</name>
</gene>
<dbReference type="eggNOG" id="ENOG502QTVA">
    <property type="taxonomic scope" value="Eukaryota"/>
</dbReference>
<evidence type="ECO:0008006" key="3">
    <source>
        <dbReference type="Google" id="ProtNLM"/>
    </source>
</evidence>
<dbReference type="GeneID" id="19946536"/>
<reference evidence="1 2" key="1">
    <citation type="submission" date="2012-04" db="EMBL/GenBank/DDBJ databases">
        <title>The Genome Sequence of Saprolegnia declina VS20.</title>
        <authorList>
            <consortium name="The Broad Institute Genome Sequencing Platform"/>
            <person name="Russ C."/>
            <person name="Nusbaum C."/>
            <person name="Tyler B."/>
            <person name="van West P."/>
            <person name="Dieguez-Uribeondo J."/>
            <person name="de Bruijn I."/>
            <person name="Tripathy S."/>
            <person name="Jiang R."/>
            <person name="Young S.K."/>
            <person name="Zeng Q."/>
            <person name="Gargeya S."/>
            <person name="Fitzgerald M."/>
            <person name="Haas B."/>
            <person name="Abouelleil A."/>
            <person name="Alvarado L."/>
            <person name="Arachchi H.M."/>
            <person name="Berlin A."/>
            <person name="Chapman S.B."/>
            <person name="Goldberg J."/>
            <person name="Griggs A."/>
            <person name="Gujja S."/>
            <person name="Hansen M."/>
            <person name="Howarth C."/>
            <person name="Imamovic A."/>
            <person name="Larimer J."/>
            <person name="McCowen C."/>
            <person name="Montmayeur A."/>
            <person name="Murphy C."/>
            <person name="Neiman D."/>
            <person name="Pearson M."/>
            <person name="Priest M."/>
            <person name="Roberts A."/>
            <person name="Saif S."/>
            <person name="Shea T."/>
            <person name="Sisk P."/>
            <person name="Sykes S."/>
            <person name="Wortman J."/>
            <person name="Nusbaum C."/>
            <person name="Birren B."/>
        </authorList>
    </citation>
    <scope>NUCLEOTIDE SEQUENCE [LARGE SCALE GENOMIC DNA]</scope>
    <source>
        <strain evidence="1 2">VS20</strain>
    </source>
</reference>
<proteinExistence type="predicted"/>
<dbReference type="OMA" id="HSIMGAM"/>
<dbReference type="VEuPathDB" id="FungiDB:SDRG_05809"/>
<name>T0QSN3_SAPDV</name>
<dbReference type="InterPro" id="IPR029063">
    <property type="entry name" value="SAM-dependent_MTases_sf"/>
</dbReference>
<accession>T0QSN3</accession>
<evidence type="ECO:0000313" key="1">
    <source>
        <dbReference type="EMBL" id="EQC36990.1"/>
    </source>
</evidence>
<dbReference type="EMBL" id="JH767146">
    <property type="protein sequence ID" value="EQC36990.1"/>
    <property type="molecule type" value="Genomic_DNA"/>
</dbReference>
<dbReference type="Gene3D" id="3.40.50.150">
    <property type="entry name" value="Vaccinia Virus protein VP39"/>
    <property type="match status" value="1"/>
</dbReference>
<dbReference type="OrthoDB" id="2016285at2759"/>
<sequence>MLWLATLLAGAALAANPSATTYDILATRLEGSTRVSTVRADMVFASSTVEMQFLLSDHSIMGAMFMEDGIREQAVYPGFAVMQASIFLERQLDRALQIGLGVGTVPTFLRTNGVPTDAVELSAATVEMAASYFEYEDCRVAPCPRGQTYVMDGLQFLADEPALPYDLAIIDVYTGFNVLPFYTQETLTRIDKRWLTRHGVVVMNFVGYYNEPNMDIVHAIRATFKSVFRHVRVFREMPANDLHEPANLIFYASQAPITFKFPPGLETPPPGYYEALVTFQDWEMLKEDEVQVDADGSVAARSAVLTTTTDLTQFEATHVATVTYMEARCKALLPDAMWSELDAMATDD</sequence>
<keyword evidence="2" id="KW-1185">Reference proteome</keyword>
<evidence type="ECO:0000313" key="2">
    <source>
        <dbReference type="Proteomes" id="UP000030762"/>
    </source>
</evidence>
<organism evidence="1 2">
    <name type="scientific">Saprolegnia diclina (strain VS20)</name>
    <dbReference type="NCBI Taxonomy" id="1156394"/>
    <lineage>
        <taxon>Eukaryota</taxon>
        <taxon>Sar</taxon>
        <taxon>Stramenopiles</taxon>
        <taxon>Oomycota</taxon>
        <taxon>Saprolegniomycetes</taxon>
        <taxon>Saprolegniales</taxon>
        <taxon>Saprolegniaceae</taxon>
        <taxon>Saprolegnia</taxon>
    </lineage>
</organism>
<dbReference type="AlphaFoldDB" id="T0QSN3"/>
<protein>
    <recommendedName>
        <fullName evidence="3">PABS domain-containing protein</fullName>
    </recommendedName>
</protein>
<dbReference type="SUPFAM" id="SSF53335">
    <property type="entry name" value="S-adenosyl-L-methionine-dependent methyltransferases"/>
    <property type="match status" value="1"/>
</dbReference>